<evidence type="ECO:0000256" key="3">
    <source>
        <dbReference type="ARBA" id="ARBA00022519"/>
    </source>
</evidence>
<keyword evidence="2" id="KW-1003">Cell membrane</keyword>
<keyword evidence="4 7" id="KW-0812">Transmembrane</keyword>
<gene>
    <name evidence="9" type="ORF">SAMN05216521_105218</name>
</gene>
<accession>A0A1I0JA29</accession>
<feature type="domain" description="TRAP C4-dicarboxylate transport system permease DctM subunit" evidence="8">
    <location>
        <begin position="18"/>
        <end position="425"/>
    </location>
</feature>
<dbReference type="InterPro" id="IPR004681">
    <property type="entry name" value="TRAP_DctM"/>
</dbReference>
<dbReference type="EMBL" id="FOIO01000052">
    <property type="protein sequence ID" value="SEU06092.1"/>
    <property type="molecule type" value="Genomic_DNA"/>
</dbReference>
<reference evidence="9 10" key="1">
    <citation type="submission" date="2016-10" db="EMBL/GenBank/DDBJ databases">
        <authorList>
            <person name="Varghese N."/>
            <person name="Submissions S."/>
        </authorList>
    </citation>
    <scope>NUCLEOTIDE SEQUENCE [LARGE SCALE GENOMIC DNA]</scope>
    <source>
        <strain evidence="9 10">NLAE-zl-C196</strain>
    </source>
</reference>
<name>A0A1I0JA29_9FIRM</name>
<evidence type="ECO:0000256" key="5">
    <source>
        <dbReference type="ARBA" id="ARBA00022989"/>
    </source>
</evidence>
<evidence type="ECO:0000256" key="7">
    <source>
        <dbReference type="SAM" id="Phobius"/>
    </source>
</evidence>
<keyword evidence="5 7" id="KW-1133">Transmembrane helix</keyword>
<evidence type="ECO:0000256" key="1">
    <source>
        <dbReference type="ARBA" id="ARBA00004429"/>
    </source>
</evidence>
<dbReference type="PIRSF" id="PIRSF006066">
    <property type="entry name" value="HI0050"/>
    <property type="match status" value="1"/>
</dbReference>
<evidence type="ECO:0000256" key="6">
    <source>
        <dbReference type="ARBA" id="ARBA00023136"/>
    </source>
</evidence>
<feature type="transmembrane region" description="Helical" evidence="7">
    <location>
        <begin position="183"/>
        <end position="202"/>
    </location>
</feature>
<keyword evidence="6 7" id="KW-0472">Membrane</keyword>
<feature type="transmembrane region" description="Helical" evidence="7">
    <location>
        <begin position="56"/>
        <end position="77"/>
    </location>
</feature>
<sequence length="431" mass="45456">MQNSERKRETGHECRIDFILCLVIGVPVSISLSVASLTAVVFGGLPASSTAIAQRIFGGLQSSSIMAIAFFVLAGNLMTKGGISRRIVDFADCLVGNVRGGMSLALVLACAFFAALSGSAPATVIAIGTMLYGDMIKKGYPGPRTAGLLVVSGGLGPIIPPSIIMVIYCTLTGASVGNMFKQGMMIGIVIMLVLMVEVLWFAHKEKWPKQNVKRTPAEVVKVFLDAIPALLTPIIILGGIYSGMLTATESAAVAVVWAAIAGAFIYRELNLPDAIQIIKDSAKSSAMILFIIAASTAFSWVFTISGASKALVDTVIGMNLNAAMFCLVVAVILLIFGTFMEGTAIAVLLVPVLWPIAQSMGINVVHFGMIVCVSNVVGTMTPPVAVNIYSAATVSRLKMGEIAKAEIPFLVGYVGVFFLCVFSEWFCTFLT</sequence>
<feature type="transmembrane region" description="Helical" evidence="7">
    <location>
        <begin position="248"/>
        <end position="266"/>
    </location>
</feature>
<comment type="caution">
    <text evidence="9">The sequence shown here is derived from an EMBL/GenBank/DDBJ whole genome shotgun (WGS) entry which is preliminary data.</text>
</comment>
<dbReference type="NCBIfam" id="TIGR00786">
    <property type="entry name" value="dctM"/>
    <property type="match status" value="1"/>
</dbReference>
<feature type="transmembrane region" description="Helical" evidence="7">
    <location>
        <begin position="286"/>
        <end position="312"/>
    </location>
</feature>
<dbReference type="PANTHER" id="PTHR33362:SF2">
    <property type="entry name" value="TRAP TRANSPORTER LARGE PERMEASE PROTEIN"/>
    <property type="match status" value="1"/>
</dbReference>
<evidence type="ECO:0000256" key="2">
    <source>
        <dbReference type="ARBA" id="ARBA00022475"/>
    </source>
</evidence>
<evidence type="ECO:0000313" key="9">
    <source>
        <dbReference type="EMBL" id="SEU06092.1"/>
    </source>
</evidence>
<evidence type="ECO:0000313" key="10">
    <source>
        <dbReference type="Proteomes" id="UP000182121"/>
    </source>
</evidence>
<feature type="transmembrane region" description="Helical" evidence="7">
    <location>
        <begin position="366"/>
        <end position="386"/>
    </location>
</feature>
<feature type="transmembrane region" description="Helical" evidence="7">
    <location>
        <begin position="222"/>
        <end position="241"/>
    </location>
</feature>
<feature type="transmembrane region" description="Helical" evidence="7">
    <location>
        <begin position="20"/>
        <end position="44"/>
    </location>
</feature>
<dbReference type="Pfam" id="PF06808">
    <property type="entry name" value="DctM"/>
    <property type="match status" value="1"/>
</dbReference>
<evidence type="ECO:0000256" key="4">
    <source>
        <dbReference type="ARBA" id="ARBA00022692"/>
    </source>
</evidence>
<evidence type="ECO:0000259" key="8">
    <source>
        <dbReference type="Pfam" id="PF06808"/>
    </source>
</evidence>
<dbReference type="Proteomes" id="UP000182121">
    <property type="component" value="Unassembled WGS sequence"/>
</dbReference>
<dbReference type="InterPro" id="IPR010656">
    <property type="entry name" value="DctM"/>
</dbReference>
<feature type="transmembrane region" description="Helical" evidence="7">
    <location>
        <begin position="407"/>
        <end position="426"/>
    </location>
</feature>
<dbReference type="GO" id="GO:0005886">
    <property type="term" value="C:plasma membrane"/>
    <property type="evidence" value="ECO:0007669"/>
    <property type="project" value="UniProtKB-SubCell"/>
</dbReference>
<dbReference type="PANTHER" id="PTHR33362">
    <property type="entry name" value="SIALIC ACID TRAP TRANSPORTER PERMEASE PROTEIN SIAT-RELATED"/>
    <property type="match status" value="1"/>
</dbReference>
<dbReference type="AlphaFoldDB" id="A0A1I0JA29"/>
<proteinExistence type="predicted"/>
<feature type="transmembrane region" description="Helical" evidence="7">
    <location>
        <begin position="104"/>
        <end position="128"/>
    </location>
</feature>
<organism evidence="9 10">
    <name type="scientific">Enterocloster clostridioformis</name>
    <dbReference type="NCBI Taxonomy" id="1531"/>
    <lineage>
        <taxon>Bacteria</taxon>
        <taxon>Bacillati</taxon>
        <taxon>Bacillota</taxon>
        <taxon>Clostridia</taxon>
        <taxon>Lachnospirales</taxon>
        <taxon>Lachnospiraceae</taxon>
        <taxon>Enterocloster</taxon>
    </lineage>
</organism>
<keyword evidence="3" id="KW-0997">Cell inner membrane</keyword>
<protein>
    <submittedName>
        <fullName evidence="9">C4-dicarboxylate transporter, DctM subunit</fullName>
    </submittedName>
</protein>
<feature type="transmembrane region" description="Helical" evidence="7">
    <location>
        <begin position="148"/>
        <end position="171"/>
    </location>
</feature>
<comment type="subcellular location">
    <subcellularLocation>
        <location evidence="1">Cell inner membrane</location>
        <topology evidence="1">Multi-pass membrane protein</topology>
    </subcellularLocation>
</comment>
<feature type="transmembrane region" description="Helical" evidence="7">
    <location>
        <begin position="324"/>
        <end position="354"/>
    </location>
</feature>
<dbReference type="GO" id="GO:0022857">
    <property type="term" value="F:transmembrane transporter activity"/>
    <property type="evidence" value="ECO:0007669"/>
    <property type="project" value="TreeGrafter"/>
</dbReference>